<dbReference type="CDD" id="cd07185">
    <property type="entry name" value="OmpA_C-like"/>
    <property type="match status" value="1"/>
</dbReference>
<dbReference type="PANTHER" id="PTHR30329">
    <property type="entry name" value="STATOR ELEMENT OF FLAGELLAR MOTOR COMPLEX"/>
    <property type="match status" value="1"/>
</dbReference>
<evidence type="ECO:0000313" key="5">
    <source>
        <dbReference type="Proteomes" id="UP000689967"/>
    </source>
</evidence>
<evidence type="ECO:0000256" key="2">
    <source>
        <dbReference type="SAM" id="MobiDB-lite"/>
    </source>
</evidence>
<organism evidence="4 5">
    <name type="scientific">Falsiroseomonas oleicola</name>
    <dbReference type="NCBI Taxonomy" id="2801474"/>
    <lineage>
        <taxon>Bacteria</taxon>
        <taxon>Pseudomonadati</taxon>
        <taxon>Pseudomonadota</taxon>
        <taxon>Alphaproteobacteria</taxon>
        <taxon>Acetobacterales</taxon>
        <taxon>Roseomonadaceae</taxon>
        <taxon>Falsiroseomonas</taxon>
    </lineage>
</organism>
<keyword evidence="5" id="KW-1185">Reference proteome</keyword>
<dbReference type="EMBL" id="JAERQM010000002">
    <property type="protein sequence ID" value="MBU8543826.1"/>
    <property type="molecule type" value="Genomic_DNA"/>
</dbReference>
<keyword evidence="1" id="KW-0472">Membrane</keyword>
<proteinExistence type="predicted"/>
<reference evidence="4 5" key="1">
    <citation type="submission" date="2021-01" db="EMBL/GenBank/DDBJ databases">
        <title>Roseomonas sp. nov, a bacterium isolated from an oil production mixture in Yumen Oilfield.</title>
        <authorList>
            <person name="Wu D."/>
        </authorList>
    </citation>
    <scope>NUCLEOTIDE SEQUENCE [LARGE SCALE GENOMIC DNA]</scope>
    <source>
        <strain evidence="4 5">ROY-5-3</strain>
    </source>
</reference>
<dbReference type="PROSITE" id="PS51123">
    <property type="entry name" value="OMPA_2"/>
    <property type="match status" value="1"/>
</dbReference>
<gene>
    <name evidence="4" type="ORF">JJQ90_08915</name>
</gene>
<protein>
    <submittedName>
        <fullName evidence="4">OmpA family protein</fullName>
    </submittedName>
</protein>
<dbReference type="Pfam" id="PF00691">
    <property type="entry name" value="OmpA"/>
    <property type="match status" value="1"/>
</dbReference>
<comment type="caution">
    <text evidence="4">The sequence shown here is derived from an EMBL/GenBank/DDBJ whole genome shotgun (WGS) entry which is preliminary data.</text>
</comment>
<accession>A0ABS6H579</accession>
<dbReference type="InterPro" id="IPR050330">
    <property type="entry name" value="Bact_OuterMem_StrucFunc"/>
</dbReference>
<dbReference type="InterPro" id="IPR006665">
    <property type="entry name" value="OmpA-like"/>
</dbReference>
<sequence>MRGSAAWQDFPDCRRNAMRPQDLIRPLAVLLALAAGPALPGTARAQDAVPDVQRMIDGLDPARRGVRGIRVPSTPGPAEPDAAKPPVTGRPNTGIAVPDVSSTTAPEGAAAISLTVTFDTGSATLSPRATGVLDNLGQALGSSRLAGYRFRVEGHTDSVGDAAMNQALSERRAAAVRDFLVQRHGLDPGRIEVLGLGEQQLLVATPDGVDEPRNRRVQVVNLGG</sequence>
<feature type="domain" description="OmpA-like" evidence="3">
    <location>
        <begin position="105"/>
        <end position="224"/>
    </location>
</feature>
<feature type="region of interest" description="Disordered" evidence="2">
    <location>
        <begin position="61"/>
        <end position="92"/>
    </location>
</feature>
<evidence type="ECO:0000259" key="3">
    <source>
        <dbReference type="PROSITE" id="PS51123"/>
    </source>
</evidence>
<dbReference type="PANTHER" id="PTHR30329:SF21">
    <property type="entry name" value="LIPOPROTEIN YIAD-RELATED"/>
    <property type="match status" value="1"/>
</dbReference>
<name>A0ABS6H579_9PROT</name>
<dbReference type="Proteomes" id="UP000689967">
    <property type="component" value="Unassembled WGS sequence"/>
</dbReference>
<evidence type="ECO:0000313" key="4">
    <source>
        <dbReference type="EMBL" id="MBU8543826.1"/>
    </source>
</evidence>
<evidence type="ECO:0000256" key="1">
    <source>
        <dbReference type="PROSITE-ProRule" id="PRU00473"/>
    </source>
</evidence>